<evidence type="ECO:0000256" key="2">
    <source>
        <dbReference type="ARBA" id="ARBA00022679"/>
    </source>
</evidence>
<feature type="domain" description="Methyltransferase" evidence="4">
    <location>
        <begin position="52"/>
        <end position="150"/>
    </location>
</feature>
<dbReference type="InterPro" id="IPR041698">
    <property type="entry name" value="Methyltransf_25"/>
</dbReference>
<gene>
    <name evidence="5" type="ORF">KTT_43870</name>
</gene>
<dbReference type="Pfam" id="PF13649">
    <property type="entry name" value="Methyltransf_25"/>
    <property type="match status" value="1"/>
</dbReference>
<evidence type="ECO:0000259" key="4">
    <source>
        <dbReference type="Pfam" id="PF13649"/>
    </source>
</evidence>
<accession>A0A402A5W5</accession>
<keyword evidence="1" id="KW-0489">Methyltransferase</keyword>
<dbReference type="EMBL" id="BIFR01000002">
    <property type="protein sequence ID" value="GCE14528.1"/>
    <property type="molecule type" value="Genomic_DNA"/>
</dbReference>
<evidence type="ECO:0000256" key="1">
    <source>
        <dbReference type="ARBA" id="ARBA00022603"/>
    </source>
</evidence>
<reference evidence="6" key="1">
    <citation type="submission" date="2018-12" db="EMBL/GenBank/DDBJ databases">
        <title>Tengunoibacter tsumagoiensis gen. nov., sp. nov., Dictyobacter kobayashii sp. nov., D. alpinus sp. nov., and D. joshuensis sp. nov. and description of Dictyobacteraceae fam. nov. within the order Ktedonobacterales isolated from Tengu-no-mugimeshi.</title>
        <authorList>
            <person name="Wang C.M."/>
            <person name="Zheng Y."/>
            <person name="Sakai Y."/>
            <person name="Toyoda A."/>
            <person name="Minakuchi Y."/>
            <person name="Abe K."/>
            <person name="Yokota A."/>
            <person name="Yabe S."/>
        </authorList>
    </citation>
    <scope>NUCLEOTIDE SEQUENCE [LARGE SCALE GENOMIC DNA]</scope>
    <source>
        <strain evidence="6">Uno3</strain>
    </source>
</reference>
<keyword evidence="6" id="KW-1185">Reference proteome</keyword>
<name>A0A402A5W5_9CHLR</name>
<dbReference type="CDD" id="cd02440">
    <property type="entry name" value="AdoMet_MTases"/>
    <property type="match status" value="1"/>
</dbReference>
<dbReference type="RefSeq" id="WP_161975661.1">
    <property type="nucleotide sequence ID" value="NZ_BIFR01000002.1"/>
</dbReference>
<keyword evidence="3" id="KW-0949">S-adenosyl-L-methionine</keyword>
<evidence type="ECO:0000313" key="5">
    <source>
        <dbReference type="EMBL" id="GCE14528.1"/>
    </source>
</evidence>
<protein>
    <recommendedName>
        <fullName evidence="4">Methyltransferase domain-containing protein</fullName>
    </recommendedName>
</protein>
<dbReference type="AlphaFoldDB" id="A0A402A5W5"/>
<sequence>MRDWSVIDDISDISSFYDHSVEQEDERLERHQLEYDLTWRYLTRYLPPSGSILEIGAATGKYTLALCRRGYSVTAVDLSAALLERCQKRLTTEQLPGSAQFVVADARDLHAVQTTAFDAVLLMGPLYHLIFSEDRREAICQAVNRLRSGGLLFSTHISRLGVLGDFMKRMPEWIEQKEVARSLLDHGKRPDGQPGGGFRGYFAHASEIKQLHETLGIQTIALAGIEPAISADDESYNKLQAPQRGLWLDLLEEISSDETIVGASRHLLYIGRKV</sequence>
<dbReference type="InterPro" id="IPR029063">
    <property type="entry name" value="SAM-dependent_MTases_sf"/>
</dbReference>
<dbReference type="SUPFAM" id="SSF53335">
    <property type="entry name" value="S-adenosyl-L-methionine-dependent methyltransferases"/>
    <property type="match status" value="1"/>
</dbReference>
<evidence type="ECO:0000313" key="6">
    <source>
        <dbReference type="Proteomes" id="UP000287352"/>
    </source>
</evidence>
<evidence type="ECO:0000256" key="3">
    <source>
        <dbReference type="ARBA" id="ARBA00022691"/>
    </source>
</evidence>
<dbReference type="PANTHER" id="PTHR43464">
    <property type="entry name" value="METHYLTRANSFERASE"/>
    <property type="match status" value="1"/>
</dbReference>
<dbReference type="Gene3D" id="3.40.50.150">
    <property type="entry name" value="Vaccinia Virus protein VP39"/>
    <property type="match status" value="1"/>
</dbReference>
<dbReference type="Proteomes" id="UP000287352">
    <property type="component" value="Unassembled WGS sequence"/>
</dbReference>
<organism evidence="5 6">
    <name type="scientific">Tengunoibacter tsumagoiensis</name>
    <dbReference type="NCBI Taxonomy" id="2014871"/>
    <lineage>
        <taxon>Bacteria</taxon>
        <taxon>Bacillati</taxon>
        <taxon>Chloroflexota</taxon>
        <taxon>Ktedonobacteria</taxon>
        <taxon>Ktedonobacterales</taxon>
        <taxon>Dictyobacteraceae</taxon>
        <taxon>Tengunoibacter</taxon>
    </lineage>
</organism>
<dbReference type="GO" id="GO:0008168">
    <property type="term" value="F:methyltransferase activity"/>
    <property type="evidence" value="ECO:0007669"/>
    <property type="project" value="UniProtKB-KW"/>
</dbReference>
<dbReference type="GO" id="GO:0032259">
    <property type="term" value="P:methylation"/>
    <property type="evidence" value="ECO:0007669"/>
    <property type="project" value="UniProtKB-KW"/>
</dbReference>
<dbReference type="PANTHER" id="PTHR43464:SF19">
    <property type="entry name" value="UBIQUINONE BIOSYNTHESIS O-METHYLTRANSFERASE, MITOCHONDRIAL"/>
    <property type="match status" value="1"/>
</dbReference>
<keyword evidence="2" id="KW-0808">Transferase</keyword>
<proteinExistence type="predicted"/>
<comment type="caution">
    <text evidence="5">The sequence shown here is derived from an EMBL/GenBank/DDBJ whole genome shotgun (WGS) entry which is preliminary data.</text>
</comment>